<dbReference type="HAMAP" id="MF_01350">
    <property type="entry name" value="NDH1_NuoH"/>
    <property type="match status" value="1"/>
</dbReference>
<keyword evidence="3 5" id="KW-1133">Transmembrane helix</keyword>
<gene>
    <name evidence="7" type="primary">nuoH [H]</name>
    <name evidence="5" type="synonym">nuoH</name>
    <name evidence="7" type="ordered locus">TVNIR_1950</name>
</gene>
<keyword evidence="7" id="KW-0560">Oxidoreductase</keyword>
<dbReference type="EMBL" id="CP003989">
    <property type="protein sequence ID" value="AGA33611.1"/>
    <property type="molecule type" value="Genomic_DNA"/>
</dbReference>
<organism evidence="7 8">
    <name type="scientific">Thioalkalivibrio nitratireducens (strain DSM 14787 / UNIQEM 213 / ALEN2)</name>
    <dbReference type="NCBI Taxonomy" id="1255043"/>
    <lineage>
        <taxon>Bacteria</taxon>
        <taxon>Pseudomonadati</taxon>
        <taxon>Pseudomonadota</taxon>
        <taxon>Gammaproteobacteria</taxon>
        <taxon>Chromatiales</taxon>
        <taxon>Ectothiorhodospiraceae</taxon>
        <taxon>Thioalkalivibrio</taxon>
    </lineage>
</organism>
<keyword evidence="4 5" id="KW-0472">Membrane</keyword>
<dbReference type="AlphaFoldDB" id="L0DZ17"/>
<name>L0DZ17_THIND</name>
<dbReference type="GO" id="GO:0005886">
    <property type="term" value="C:plasma membrane"/>
    <property type="evidence" value="ECO:0007669"/>
    <property type="project" value="UniProtKB-SubCell"/>
</dbReference>
<dbReference type="GO" id="GO:0048038">
    <property type="term" value="F:quinone binding"/>
    <property type="evidence" value="ECO:0007669"/>
    <property type="project" value="UniProtKB-KW"/>
</dbReference>
<sequence>MMQDLVVHGVFIVYAVLMLMTVGLILTWVERKQAAIMSDRIGANRAYLRIPFTQVKLVWWGLFHGLADGLKMLLKEDWKPQSYDRVAYALAPWFAFVPVMAVFAVIPFGGELAPGTFFGWFEGPSEWFGERSYAMQVAPLDAGLLIVFALGGIAVIGAMLAGWSSNNKFSLLGAVRAGSQMISYEVVIGLTVIGLILIYGTVNLVSIVEQQSGLLFGFLPAWGIFVQPFAAILFLVAAQAENQRIPFDLPEAESELIAGYFTEYSAMKMGLFMFAEFIHIAIIAALFTTLFLGGYNLPYMNDAGFLLPGGFEIALPHVLVVILQITTFWVKVFLMCGFLILVRWSLPRFRYDQLLRFAWRFLLPLALINLAVTAIAVWALRGVGS</sequence>
<dbReference type="GO" id="GO:0003954">
    <property type="term" value="F:NADH dehydrogenase activity"/>
    <property type="evidence" value="ECO:0007669"/>
    <property type="project" value="TreeGrafter"/>
</dbReference>
<keyword evidence="5" id="KW-0830">Ubiquinone</keyword>
<feature type="transmembrane region" description="Helical" evidence="5">
    <location>
        <begin position="182"/>
        <end position="202"/>
    </location>
</feature>
<evidence type="ECO:0000313" key="8">
    <source>
        <dbReference type="Proteomes" id="UP000010809"/>
    </source>
</evidence>
<protein>
    <recommendedName>
        <fullName evidence="5">NADH-quinone oxidoreductase subunit H</fullName>
        <ecNumber evidence="5">7.1.1.-</ecNumber>
    </recommendedName>
    <alternativeName>
        <fullName evidence="5">NADH dehydrogenase I subunit H</fullName>
    </alternativeName>
    <alternativeName>
        <fullName evidence="5">NDH-1 subunit H</fullName>
    </alternativeName>
</protein>
<dbReference type="HOGENOM" id="CLU_015134_0_1_6"/>
<feature type="transmembrane region" description="Helical" evidence="5">
    <location>
        <begin position="5"/>
        <end position="29"/>
    </location>
</feature>
<evidence type="ECO:0000313" key="7">
    <source>
        <dbReference type="EMBL" id="AGA33611.1"/>
    </source>
</evidence>
<dbReference type="Proteomes" id="UP000010809">
    <property type="component" value="Chromosome"/>
</dbReference>
<dbReference type="eggNOG" id="COG1005">
    <property type="taxonomic scope" value="Bacteria"/>
</dbReference>
<keyword evidence="5" id="KW-1278">Translocase</keyword>
<reference evidence="7" key="1">
    <citation type="submission" date="2015-12" db="EMBL/GenBank/DDBJ databases">
        <authorList>
            <person name="Tikhonova T.V."/>
            <person name="Pavlov A.R."/>
            <person name="Beletsky A.V."/>
            <person name="Mardanov A.V."/>
            <person name="Sorokin D.Y."/>
            <person name="Ravin N.V."/>
            <person name="Popov V.O."/>
        </authorList>
    </citation>
    <scope>NUCLEOTIDE SEQUENCE</scope>
    <source>
        <strain evidence="7">DSM 14787</strain>
    </source>
</reference>
<dbReference type="KEGG" id="tni:TVNIR_1950"/>
<feature type="transmembrane region" description="Helical" evidence="5">
    <location>
        <begin position="142"/>
        <end position="161"/>
    </location>
</feature>
<feature type="transmembrane region" description="Helical" evidence="5">
    <location>
        <begin position="313"/>
        <end position="341"/>
    </location>
</feature>
<keyword evidence="2 5" id="KW-0812">Transmembrane</keyword>
<evidence type="ECO:0000256" key="5">
    <source>
        <dbReference type="HAMAP-Rule" id="MF_01350"/>
    </source>
</evidence>
<comment type="similarity">
    <text evidence="5 6">Belongs to the complex I subunit 1 family.</text>
</comment>
<dbReference type="GO" id="GO:0016655">
    <property type="term" value="F:oxidoreductase activity, acting on NAD(P)H, quinone or similar compound as acceptor"/>
    <property type="evidence" value="ECO:0007669"/>
    <property type="project" value="UniProtKB-UniRule"/>
</dbReference>
<feature type="transmembrane region" description="Helical" evidence="5">
    <location>
        <begin position="214"/>
        <end position="237"/>
    </location>
</feature>
<evidence type="ECO:0000256" key="3">
    <source>
        <dbReference type="ARBA" id="ARBA00022989"/>
    </source>
</evidence>
<comment type="catalytic activity">
    <reaction evidence="5">
        <text>a quinone + NADH + 5 H(+)(in) = a quinol + NAD(+) + 4 H(+)(out)</text>
        <dbReference type="Rhea" id="RHEA:57888"/>
        <dbReference type="ChEBI" id="CHEBI:15378"/>
        <dbReference type="ChEBI" id="CHEBI:24646"/>
        <dbReference type="ChEBI" id="CHEBI:57540"/>
        <dbReference type="ChEBI" id="CHEBI:57945"/>
        <dbReference type="ChEBI" id="CHEBI:132124"/>
    </reaction>
</comment>
<keyword evidence="5 6" id="KW-0520">NAD</keyword>
<feature type="transmembrane region" description="Helical" evidence="5">
    <location>
        <begin position="271"/>
        <end position="293"/>
    </location>
</feature>
<evidence type="ECO:0000256" key="1">
    <source>
        <dbReference type="ARBA" id="ARBA00004141"/>
    </source>
</evidence>
<dbReference type="PATRIC" id="fig|1255043.3.peg.1973"/>
<dbReference type="EC" id="7.1.1.-" evidence="5"/>
<dbReference type="GO" id="GO:0009060">
    <property type="term" value="P:aerobic respiration"/>
    <property type="evidence" value="ECO:0007669"/>
    <property type="project" value="TreeGrafter"/>
</dbReference>
<dbReference type="Pfam" id="PF00146">
    <property type="entry name" value="NADHdh"/>
    <property type="match status" value="1"/>
</dbReference>
<dbReference type="PANTHER" id="PTHR11432">
    <property type="entry name" value="NADH DEHYDROGENASE SUBUNIT 1"/>
    <property type="match status" value="1"/>
</dbReference>
<comment type="function">
    <text evidence="5">NDH-1 shuttles electrons from NADH, via FMN and iron-sulfur (Fe-S) centers, to quinones in the respiratory chain. The immediate electron acceptor for the enzyme in this species is believed to be ubiquinone. Couples the redox reaction to proton translocation (for every two electrons transferred, four hydrogen ions are translocated across the cytoplasmic membrane), and thus conserves the redox energy in a proton gradient. This subunit may bind ubiquinone.</text>
</comment>
<evidence type="ECO:0000256" key="2">
    <source>
        <dbReference type="ARBA" id="ARBA00022692"/>
    </source>
</evidence>
<comment type="subunit">
    <text evidence="5">NDH-1 is composed of 14 different subunits. Subunits NuoA, H, J, K, L, M, N constitute the membrane sector of the complex.</text>
</comment>
<feature type="transmembrane region" description="Helical" evidence="5">
    <location>
        <begin position="86"/>
        <end position="108"/>
    </location>
</feature>
<keyword evidence="8" id="KW-1185">Reference proteome</keyword>
<dbReference type="OrthoDB" id="9803734at2"/>
<feature type="transmembrane region" description="Helical" evidence="5">
    <location>
        <begin position="361"/>
        <end position="380"/>
    </location>
</feature>
<evidence type="ECO:0000256" key="6">
    <source>
        <dbReference type="RuleBase" id="RU000471"/>
    </source>
</evidence>
<evidence type="ECO:0000256" key="4">
    <source>
        <dbReference type="ARBA" id="ARBA00023136"/>
    </source>
</evidence>
<dbReference type="RefSeq" id="WP_015258738.1">
    <property type="nucleotide sequence ID" value="NC_019902.2"/>
</dbReference>
<dbReference type="PANTHER" id="PTHR11432:SF3">
    <property type="entry name" value="NADH-UBIQUINONE OXIDOREDUCTASE CHAIN 1"/>
    <property type="match status" value="1"/>
</dbReference>
<dbReference type="InterPro" id="IPR018086">
    <property type="entry name" value="NADH_UbQ_OxRdtase_su1_CS"/>
</dbReference>
<keyword evidence="5" id="KW-1003">Cell membrane</keyword>
<keyword evidence="5" id="KW-0997">Cell inner membrane</keyword>
<dbReference type="STRING" id="1255043.TVNIR_1950"/>
<proteinExistence type="inferred from homology"/>
<comment type="subcellular location">
    <subcellularLocation>
        <location evidence="5">Cell inner membrane</location>
        <topology evidence="5">Multi-pass membrane protein</topology>
    </subcellularLocation>
    <subcellularLocation>
        <location evidence="6">Cell membrane</location>
        <topology evidence="6">Multi-pass membrane protein</topology>
    </subcellularLocation>
    <subcellularLocation>
        <location evidence="1">Membrane</location>
        <topology evidence="1">Multi-pass membrane protein</topology>
    </subcellularLocation>
</comment>
<accession>L0DZ17</accession>
<dbReference type="InterPro" id="IPR001694">
    <property type="entry name" value="NADH_UbQ_OxRdtase_su1/FPO"/>
</dbReference>
<keyword evidence="5" id="KW-0874">Quinone</keyword>
<dbReference type="PROSITE" id="PS00668">
    <property type="entry name" value="COMPLEX1_ND1_2"/>
    <property type="match status" value="1"/>
</dbReference>